<keyword evidence="3" id="KW-1185">Reference proteome</keyword>
<evidence type="ECO:0000313" key="3">
    <source>
        <dbReference type="Proteomes" id="UP000215483"/>
    </source>
</evidence>
<dbReference type="Proteomes" id="UP000215483">
    <property type="component" value="Unassembled WGS sequence"/>
</dbReference>
<dbReference type="OrthoDB" id="3579673at2"/>
<feature type="transmembrane region" description="Helical" evidence="1">
    <location>
        <begin position="121"/>
        <end position="141"/>
    </location>
</feature>
<dbReference type="EMBL" id="MCGQ01000013">
    <property type="protein sequence ID" value="OXY95399.1"/>
    <property type="molecule type" value="Genomic_DNA"/>
</dbReference>
<evidence type="ECO:0000313" key="2">
    <source>
        <dbReference type="EMBL" id="OXY95399.1"/>
    </source>
</evidence>
<accession>A0A233SIH9</accession>
<feature type="transmembrane region" description="Helical" evidence="1">
    <location>
        <begin position="71"/>
        <end position="94"/>
    </location>
</feature>
<evidence type="ECO:0008006" key="4">
    <source>
        <dbReference type="Google" id="ProtNLM"/>
    </source>
</evidence>
<evidence type="ECO:0000256" key="1">
    <source>
        <dbReference type="SAM" id="Phobius"/>
    </source>
</evidence>
<feature type="transmembrane region" description="Helical" evidence="1">
    <location>
        <begin position="259"/>
        <end position="280"/>
    </location>
</feature>
<organism evidence="2 3">
    <name type="scientific">Streptomyces diastatochromogenes</name>
    <dbReference type="NCBI Taxonomy" id="42236"/>
    <lineage>
        <taxon>Bacteria</taxon>
        <taxon>Bacillati</taxon>
        <taxon>Actinomycetota</taxon>
        <taxon>Actinomycetes</taxon>
        <taxon>Kitasatosporales</taxon>
        <taxon>Streptomycetaceae</taxon>
        <taxon>Streptomyces</taxon>
    </lineage>
</organism>
<sequence length="285" mass="30637">MSAALQGLPRTVLRLHRTALLVWAAVVAGLTGWLVYLNEVTAAATRRAERACAHTDVCIDSFDRFDYGTTVGWIGTLICYTFLAVAAFAGGALVGRELESGTARLAWTQGVTPVRWLTAKLALPAVAVAAGGLTLVLAFRWGWSAGEDLIPVTHWYQSDIIVARGPLTVAYGLCALAVGALAALLLRRTLAALGAAFAAMWLLNFLLTRYRADLWPAITRTSGRSIELPDNAWRVNSGRNADGYFAVYHPASHFWPLQWVETGIVLAAAALTTAAAYAVLRRRAA</sequence>
<gene>
    <name evidence="2" type="ORF">BEK98_14650</name>
</gene>
<feature type="transmembrane region" description="Helical" evidence="1">
    <location>
        <begin position="190"/>
        <end position="207"/>
    </location>
</feature>
<proteinExistence type="predicted"/>
<protein>
    <recommendedName>
        <fullName evidence="4">ABC transporter permease</fullName>
    </recommendedName>
</protein>
<keyword evidence="1" id="KW-0472">Membrane</keyword>
<feature type="transmembrane region" description="Helical" evidence="1">
    <location>
        <begin position="161"/>
        <end position="183"/>
    </location>
</feature>
<feature type="transmembrane region" description="Helical" evidence="1">
    <location>
        <begin position="20"/>
        <end position="37"/>
    </location>
</feature>
<keyword evidence="1" id="KW-0812">Transmembrane</keyword>
<comment type="caution">
    <text evidence="2">The sequence shown here is derived from an EMBL/GenBank/DDBJ whole genome shotgun (WGS) entry which is preliminary data.</text>
</comment>
<reference evidence="2 3" key="1">
    <citation type="submission" date="2016-07" db="EMBL/GenBank/DDBJ databases">
        <title>Draft genome of Streptomyces diastatochromogenes.</title>
        <authorList>
            <person name="Podduturi R."/>
            <person name="Lukassen M.B."/>
            <person name="Clausen N."/>
            <person name="Nielsen J.L."/>
            <person name="Jorgensen N.O."/>
        </authorList>
    </citation>
    <scope>NUCLEOTIDE SEQUENCE [LARGE SCALE GENOMIC DNA]</scope>
    <source>
        <strain evidence="2 3">DSM 40608</strain>
    </source>
</reference>
<dbReference type="AlphaFoldDB" id="A0A233SIH9"/>
<keyword evidence="1" id="KW-1133">Transmembrane helix</keyword>
<dbReference type="RefSeq" id="WP_094217002.1">
    <property type="nucleotide sequence ID" value="NZ_MCGQ01000013.1"/>
</dbReference>
<name>A0A233SIH9_STRDA</name>